<organism evidence="1 2">
    <name type="scientific">Candidatus Schekmanbacteria bacterium RIFCSPLOWO2_12_FULL_38_15</name>
    <dbReference type="NCBI Taxonomy" id="1817883"/>
    <lineage>
        <taxon>Bacteria</taxon>
        <taxon>Candidatus Schekmaniibacteriota</taxon>
    </lineage>
</organism>
<dbReference type="Pfam" id="PF13469">
    <property type="entry name" value="Sulfotransfer_3"/>
    <property type="match status" value="1"/>
</dbReference>
<dbReference type="EMBL" id="MGDI01000037">
    <property type="protein sequence ID" value="OGL51831.1"/>
    <property type="molecule type" value="Genomic_DNA"/>
</dbReference>
<dbReference type="Gene3D" id="3.40.50.300">
    <property type="entry name" value="P-loop containing nucleotide triphosphate hydrolases"/>
    <property type="match status" value="1"/>
</dbReference>
<sequence length="286" mass="33758">MNPGKTIIIAGSGRSGTTWLAEVIASCKGFRLFFEPFNNQRSVRYPENDLLLYAYMRPDSHYPKVERFICDVLKGKIRNRWIDSHNINLFTWRYVLKEIRIVLMLGWIKEKYGNKIVYTTRHPCATVLSRLKEKWTSPLNVIWSQQELVEDYLSPYESIIRGAKTEIEKHAVMWCVENLIPLKQMGKYNYFFTTYEAMCIEPEKEIDRIFSYLRLRRTKRVTKAIQLTPEARPHSAVITGEDKISFWKNRLSGDEIKSIMDIVNLFEIDIYSTEPMPHKFVNRSIN</sequence>
<evidence type="ECO:0000313" key="1">
    <source>
        <dbReference type="EMBL" id="OGL51831.1"/>
    </source>
</evidence>
<dbReference type="Proteomes" id="UP000178082">
    <property type="component" value="Unassembled WGS sequence"/>
</dbReference>
<dbReference type="SUPFAM" id="SSF52540">
    <property type="entry name" value="P-loop containing nucleoside triphosphate hydrolases"/>
    <property type="match status" value="1"/>
</dbReference>
<proteinExistence type="predicted"/>
<comment type="caution">
    <text evidence="1">The sequence shown here is derived from an EMBL/GenBank/DDBJ whole genome shotgun (WGS) entry which is preliminary data.</text>
</comment>
<dbReference type="STRING" id="1817883.A3G31_12675"/>
<dbReference type="AlphaFoldDB" id="A0A1F7SDN2"/>
<gene>
    <name evidence="1" type="ORF">A3G31_12675</name>
</gene>
<name>A0A1F7SDN2_9BACT</name>
<protein>
    <recommendedName>
        <fullName evidence="3">Sulfotransferase domain-containing protein</fullName>
    </recommendedName>
</protein>
<reference evidence="1 2" key="1">
    <citation type="journal article" date="2016" name="Nat. Commun.">
        <title>Thousands of microbial genomes shed light on interconnected biogeochemical processes in an aquifer system.</title>
        <authorList>
            <person name="Anantharaman K."/>
            <person name="Brown C.T."/>
            <person name="Hug L.A."/>
            <person name="Sharon I."/>
            <person name="Castelle C.J."/>
            <person name="Probst A.J."/>
            <person name="Thomas B.C."/>
            <person name="Singh A."/>
            <person name="Wilkins M.J."/>
            <person name="Karaoz U."/>
            <person name="Brodie E.L."/>
            <person name="Williams K.H."/>
            <person name="Hubbard S.S."/>
            <person name="Banfield J.F."/>
        </authorList>
    </citation>
    <scope>NUCLEOTIDE SEQUENCE [LARGE SCALE GENOMIC DNA]</scope>
</reference>
<accession>A0A1F7SDN2</accession>
<evidence type="ECO:0008006" key="3">
    <source>
        <dbReference type="Google" id="ProtNLM"/>
    </source>
</evidence>
<dbReference type="InterPro" id="IPR027417">
    <property type="entry name" value="P-loop_NTPase"/>
</dbReference>
<evidence type="ECO:0000313" key="2">
    <source>
        <dbReference type="Proteomes" id="UP000178082"/>
    </source>
</evidence>